<gene>
    <name evidence="1" type="ORF">Ga0080559_TMP5014</name>
</gene>
<dbReference type="KEGG" id="tpro:Ga0080559_TMP5014"/>
<name>A0A1U7DD79_9RHOB</name>
<evidence type="ECO:0000313" key="2">
    <source>
        <dbReference type="Proteomes" id="UP000186559"/>
    </source>
</evidence>
<keyword evidence="1" id="KW-0614">Plasmid</keyword>
<protein>
    <submittedName>
        <fullName evidence="1">Uncharacterized protein</fullName>
    </submittedName>
</protein>
<dbReference type="AlphaFoldDB" id="A0A1U7DD79"/>
<geneLocation type="plasmid" evidence="2">
    <name>ptpro3</name>
</geneLocation>
<organism evidence="1 2">
    <name type="scientific">Salipiger profundus</name>
    <dbReference type="NCBI Taxonomy" id="1229727"/>
    <lineage>
        <taxon>Bacteria</taxon>
        <taxon>Pseudomonadati</taxon>
        <taxon>Pseudomonadota</taxon>
        <taxon>Alphaproteobacteria</taxon>
        <taxon>Rhodobacterales</taxon>
        <taxon>Roseobacteraceae</taxon>
        <taxon>Salipiger</taxon>
    </lineage>
</organism>
<reference evidence="1 2" key="1">
    <citation type="submission" date="2016-03" db="EMBL/GenBank/DDBJ databases">
        <title>Deep-sea bacteria in the southern Pacific.</title>
        <authorList>
            <person name="Tang K."/>
        </authorList>
    </citation>
    <scope>NUCLEOTIDE SEQUENCE [LARGE SCALE GENOMIC DNA]</scope>
    <source>
        <strain evidence="1 2">JLT2016</strain>
        <plasmid evidence="2">Plasmid ptpro3</plasmid>
    </source>
</reference>
<sequence length="52" mass="6072">MDELADVVAEHGLPDGDVDETYDRYHKRKFEKYIEVQVWTDDPVAKYLASGR</sequence>
<accession>A0A1U7DD79</accession>
<dbReference type="Proteomes" id="UP000186559">
    <property type="component" value="Plasmid pTPRO3"/>
</dbReference>
<keyword evidence="2" id="KW-1185">Reference proteome</keyword>
<dbReference type="EMBL" id="CP014799">
    <property type="protein sequence ID" value="APX26083.1"/>
    <property type="molecule type" value="Genomic_DNA"/>
</dbReference>
<evidence type="ECO:0000313" key="1">
    <source>
        <dbReference type="EMBL" id="APX26083.1"/>
    </source>
</evidence>
<proteinExistence type="predicted"/>